<evidence type="ECO:0000313" key="2">
    <source>
        <dbReference type="EMBL" id="CAK9027636.1"/>
    </source>
</evidence>
<feature type="non-terminal residue" evidence="2">
    <location>
        <position position="1"/>
    </location>
</feature>
<accession>A0ABP0KLV5</accession>
<reference evidence="2 3" key="1">
    <citation type="submission" date="2024-02" db="EMBL/GenBank/DDBJ databases">
        <authorList>
            <person name="Chen Y."/>
            <person name="Shah S."/>
            <person name="Dougan E. K."/>
            <person name="Thang M."/>
            <person name="Chan C."/>
        </authorList>
    </citation>
    <scope>NUCLEOTIDE SEQUENCE [LARGE SCALE GENOMIC DNA]</scope>
</reference>
<name>A0ABP0KLV5_9DINO</name>
<feature type="compositionally biased region" description="Basic and acidic residues" evidence="1">
    <location>
        <begin position="136"/>
        <end position="147"/>
    </location>
</feature>
<protein>
    <submittedName>
        <fullName evidence="2">Uncharacterized protein</fullName>
    </submittedName>
</protein>
<dbReference type="Pfam" id="PF07004">
    <property type="entry name" value="SHIPPO-rpt"/>
    <property type="match status" value="2"/>
</dbReference>
<comment type="caution">
    <text evidence="2">The sequence shown here is derived from an EMBL/GenBank/DDBJ whole genome shotgun (WGS) entry which is preliminary data.</text>
</comment>
<dbReference type="Proteomes" id="UP001642484">
    <property type="component" value="Unassembled WGS sequence"/>
</dbReference>
<feature type="region of interest" description="Disordered" evidence="1">
    <location>
        <begin position="163"/>
        <end position="264"/>
    </location>
</feature>
<dbReference type="InterPro" id="IPR010736">
    <property type="entry name" value="SHIPPO-rpt"/>
</dbReference>
<evidence type="ECO:0000313" key="3">
    <source>
        <dbReference type="Proteomes" id="UP001642484"/>
    </source>
</evidence>
<feature type="region of interest" description="Disordered" evidence="1">
    <location>
        <begin position="106"/>
        <end position="147"/>
    </location>
</feature>
<dbReference type="EMBL" id="CAXAMN010009102">
    <property type="protein sequence ID" value="CAK9027636.1"/>
    <property type="molecule type" value="Genomic_DNA"/>
</dbReference>
<keyword evidence="3" id="KW-1185">Reference proteome</keyword>
<evidence type="ECO:0000256" key="1">
    <source>
        <dbReference type="SAM" id="MobiDB-lite"/>
    </source>
</evidence>
<sequence length="274" mass="29977">YMPPSTLKTRAASCLNGHRPEGTAFLEMRPDPQTYSLEPPIAEPSGQSFTGARRWNSQPQISYIGPGDGKLNTMCVCVSTYRTEIPATIKGVVKMSSVQRFAENDPDDICPGPGAYHPESASRRGGGNQTTFARAPRQEPPKEFSHLAGERRAKVIKSFFRAGTLPPGTFRSRGPRLPPRTCPRKSKSEKGPGPGSFEVMKQGAKNACIFKTSPRWSKKKSDEGPGPGSYRIDQESKPKLGKLAPRCSPPSPDDESEGFVPGPDYKVYTLFPEY</sequence>
<proteinExistence type="predicted"/>
<organism evidence="2 3">
    <name type="scientific">Durusdinium trenchii</name>
    <dbReference type="NCBI Taxonomy" id="1381693"/>
    <lineage>
        <taxon>Eukaryota</taxon>
        <taxon>Sar</taxon>
        <taxon>Alveolata</taxon>
        <taxon>Dinophyceae</taxon>
        <taxon>Suessiales</taxon>
        <taxon>Symbiodiniaceae</taxon>
        <taxon>Durusdinium</taxon>
    </lineage>
</organism>
<gene>
    <name evidence="2" type="ORF">CCMP2556_LOCUS16822</name>
</gene>